<proteinExistence type="predicted"/>
<evidence type="ECO:0000256" key="7">
    <source>
        <dbReference type="ARBA" id="ARBA00023209"/>
    </source>
</evidence>
<dbReference type="InterPro" id="IPR033177">
    <property type="entry name" value="PSD-B"/>
</dbReference>
<organism evidence="13 14">
    <name type="scientific">Holothuria leucospilota</name>
    <name type="common">Black long sea cucumber</name>
    <name type="synonym">Mertensiothuria leucospilota</name>
    <dbReference type="NCBI Taxonomy" id="206669"/>
    <lineage>
        <taxon>Eukaryota</taxon>
        <taxon>Metazoa</taxon>
        <taxon>Echinodermata</taxon>
        <taxon>Eleutherozoa</taxon>
        <taxon>Echinozoa</taxon>
        <taxon>Holothuroidea</taxon>
        <taxon>Aspidochirotacea</taxon>
        <taxon>Aspidochirotida</taxon>
        <taxon>Holothuriidae</taxon>
        <taxon>Holothuria</taxon>
    </lineage>
</organism>
<dbReference type="EC" id="4.1.1.65" evidence="3"/>
<evidence type="ECO:0000313" key="14">
    <source>
        <dbReference type="Proteomes" id="UP001152320"/>
    </source>
</evidence>
<evidence type="ECO:0000256" key="9">
    <source>
        <dbReference type="ARBA" id="ARBA00023264"/>
    </source>
</evidence>
<dbReference type="PANTHER" id="PTHR10067:SF6">
    <property type="entry name" value="PHOSPHATIDYLSERINE DECARBOXYLASE PROENZYME, MITOCHONDRIAL"/>
    <property type="match status" value="1"/>
</dbReference>
<evidence type="ECO:0000256" key="6">
    <source>
        <dbReference type="ARBA" id="ARBA00023098"/>
    </source>
</evidence>
<dbReference type="GO" id="GO:0006646">
    <property type="term" value="P:phosphatidylethanolamine biosynthetic process"/>
    <property type="evidence" value="ECO:0007669"/>
    <property type="project" value="TreeGrafter"/>
</dbReference>
<dbReference type="NCBIfam" id="TIGR00163">
    <property type="entry name" value="PS_decarb"/>
    <property type="match status" value="1"/>
</dbReference>
<evidence type="ECO:0000256" key="5">
    <source>
        <dbReference type="ARBA" id="ARBA00022793"/>
    </source>
</evidence>
<comment type="pathway">
    <text evidence="11">Phospholipid metabolism; phosphatidylethanolamine biosynthesis.</text>
</comment>
<evidence type="ECO:0000256" key="12">
    <source>
        <dbReference type="ARBA" id="ARBA00045136"/>
    </source>
</evidence>
<name>A0A9Q1CEL9_HOLLE</name>
<dbReference type="OrthoDB" id="4330at2759"/>
<dbReference type="EMBL" id="JAIZAY010000004">
    <property type="protein sequence ID" value="KAJ8043536.1"/>
    <property type="molecule type" value="Genomic_DNA"/>
</dbReference>
<keyword evidence="10" id="KW-0670">Pyruvate</keyword>
<evidence type="ECO:0000256" key="2">
    <source>
        <dbReference type="ARBA" id="ARBA00005189"/>
    </source>
</evidence>
<sequence length="220" mass="25001">MLEQVKGVTYCLKTFLGPNNWYSDDMEENTQQFTVEKISDEEYKESLNIKEGNKLFHCIIYLAPGDYHRFHSPADWSAAHRRHFPGELFSVNPGIAAWIRGLFNLNERVVLTGKWKYGFFSMAAVGATNVGSINIYFDEDLSTNERGAYPHGVYYDKSLRVADPEDKSSEKKGFQIAKGSDVGEFNLGSTIVLIFEAPEDFHFNMEQGDKVRFGERLGSV</sequence>
<comment type="pathway">
    <text evidence="2">Lipid metabolism.</text>
</comment>
<keyword evidence="7" id="KW-0594">Phospholipid biosynthesis</keyword>
<dbReference type="InterPro" id="IPR003817">
    <property type="entry name" value="PS_Dcarbxylase"/>
</dbReference>
<dbReference type="GO" id="GO:0004609">
    <property type="term" value="F:phosphatidylserine decarboxylase activity"/>
    <property type="evidence" value="ECO:0007669"/>
    <property type="project" value="UniProtKB-EC"/>
</dbReference>
<keyword evidence="8" id="KW-0456">Lyase</keyword>
<evidence type="ECO:0000256" key="4">
    <source>
        <dbReference type="ARBA" id="ARBA00022516"/>
    </source>
</evidence>
<evidence type="ECO:0000313" key="13">
    <source>
        <dbReference type="EMBL" id="KAJ8043536.1"/>
    </source>
</evidence>
<gene>
    <name evidence="13" type="ORF">HOLleu_10659</name>
</gene>
<keyword evidence="4" id="KW-0444">Lipid biosynthesis</keyword>
<evidence type="ECO:0000256" key="3">
    <source>
        <dbReference type="ARBA" id="ARBA00012243"/>
    </source>
</evidence>
<dbReference type="Pfam" id="PF02666">
    <property type="entry name" value="PS_Dcarbxylase"/>
    <property type="match status" value="1"/>
</dbReference>
<comment type="cofactor">
    <cofactor evidence="1">
        <name>pyruvate</name>
        <dbReference type="ChEBI" id="CHEBI:15361"/>
    </cofactor>
</comment>
<protein>
    <recommendedName>
        <fullName evidence="3">phosphatidylserine decarboxylase</fullName>
        <ecNumber evidence="3">4.1.1.65</ecNumber>
    </recommendedName>
</protein>
<dbReference type="PANTHER" id="PTHR10067">
    <property type="entry name" value="PHOSPHATIDYLSERINE DECARBOXYLASE"/>
    <property type="match status" value="1"/>
</dbReference>
<evidence type="ECO:0000256" key="11">
    <source>
        <dbReference type="ARBA" id="ARBA00024326"/>
    </source>
</evidence>
<dbReference type="AlphaFoldDB" id="A0A9Q1CEL9"/>
<keyword evidence="6" id="KW-0443">Lipid metabolism</keyword>
<keyword evidence="9" id="KW-1208">Phospholipid metabolism</keyword>
<accession>A0A9Q1CEL9</accession>
<dbReference type="GO" id="GO:0005739">
    <property type="term" value="C:mitochondrion"/>
    <property type="evidence" value="ECO:0007669"/>
    <property type="project" value="TreeGrafter"/>
</dbReference>
<keyword evidence="14" id="KW-1185">Reference proteome</keyword>
<keyword evidence="5" id="KW-0210">Decarboxylase</keyword>
<reference evidence="13" key="1">
    <citation type="submission" date="2021-10" db="EMBL/GenBank/DDBJ databases">
        <title>Tropical sea cucumber genome reveals ecological adaptation and Cuvierian tubules defense mechanism.</title>
        <authorList>
            <person name="Chen T."/>
        </authorList>
    </citation>
    <scope>NUCLEOTIDE SEQUENCE</scope>
    <source>
        <strain evidence="13">Nanhai2018</strain>
        <tissue evidence="13">Muscle</tissue>
    </source>
</reference>
<evidence type="ECO:0000256" key="10">
    <source>
        <dbReference type="ARBA" id="ARBA00023317"/>
    </source>
</evidence>
<evidence type="ECO:0000256" key="8">
    <source>
        <dbReference type="ARBA" id="ARBA00023239"/>
    </source>
</evidence>
<evidence type="ECO:0000256" key="1">
    <source>
        <dbReference type="ARBA" id="ARBA00001928"/>
    </source>
</evidence>
<dbReference type="Proteomes" id="UP001152320">
    <property type="component" value="Chromosome 4"/>
</dbReference>
<comment type="caution">
    <text evidence="13">The sequence shown here is derived from an EMBL/GenBank/DDBJ whole genome shotgun (WGS) entry which is preliminary data.</text>
</comment>
<comment type="function">
    <text evidence="12">Catalyzes the formation of phosphatidylethanolamine (PtdEtn) from phosphatidylserine (PtdSer). Plays a central role in phospholipid metabolism and in the interorganelle trafficking of phosphatidylserine. May be involved in lipid droplet biogenesis at the endoplasmic reticulum membrane.</text>
</comment>